<protein>
    <submittedName>
        <fullName evidence="2">Uncharacterized protein</fullName>
    </submittedName>
</protein>
<dbReference type="AlphaFoldDB" id="A0AAF3FD17"/>
<name>A0AAF3FD17_9BILA</name>
<dbReference type="Proteomes" id="UP000887575">
    <property type="component" value="Unassembled WGS sequence"/>
</dbReference>
<evidence type="ECO:0000313" key="2">
    <source>
        <dbReference type="WBParaSite" id="MBELARI_LOCUS4490"/>
    </source>
</evidence>
<accession>A0AAF3FD17</accession>
<sequence>MILESETRPVFAEETKHHVHVARWTEQLPATSYAIGWAQPPVVPSPTPLQVLAMNWTDGPDPSGLERIGPIASVVSEPYSAVREFTTV</sequence>
<organism evidence="1 2">
    <name type="scientific">Mesorhabditis belari</name>
    <dbReference type="NCBI Taxonomy" id="2138241"/>
    <lineage>
        <taxon>Eukaryota</taxon>
        <taxon>Metazoa</taxon>
        <taxon>Ecdysozoa</taxon>
        <taxon>Nematoda</taxon>
        <taxon>Chromadorea</taxon>
        <taxon>Rhabditida</taxon>
        <taxon>Rhabditina</taxon>
        <taxon>Rhabditomorpha</taxon>
        <taxon>Rhabditoidea</taxon>
        <taxon>Rhabditidae</taxon>
        <taxon>Mesorhabditinae</taxon>
        <taxon>Mesorhabditis</taxon>
    </lineage>
</organism>
<dbReference type="WBParaSite" id="MBELARI_LOCUS4490">
    <property type="protein sequence ID" value="MBELARI_LOCUS4490"/>
    <property type="gene ID" value="MBELARI_LOCUS4490"/>
</dbReference>
<proteinExistence type="predicted"/>
<reference evidence="2" key="1">
    <citation type="submission" date="2024-02" db="UniProtKB">
        <authorList>
            <consortium name="WormBaseParasite"/>
        </authorList>
    </citation>
    <scope>IDENTIFICATION</scope>
</reference>
<keyword evidence="1" id="KW-1185">Reference proteome</keyword>
<evidence type="ECO:0000313" key="1">
    <source>
        <dbReference type="Proteomes" id="UP000887575"/>
    </source>
</evidence>